<name>A0ABV0YK99_9TELE</name>
<evidence type="ECO:0000313" key="2">
    <source>
        <dbReference type="EMBL" id="MEQ2294141.1"/>
    </source>
</evidence>
<proteinExistence type="predicted"/>
<reference evidence="2 3" key="1">
    <citation type="submission" date="2021-06" db="EMBL/GenBank/DDBJ databases">
        <authorList>
            <person name="Palmer J.M."/>
        </authorList>
    </citation>
    <scope>NUCLEOTIDE SEQUENCE [LARGE SCALE GENOMIC DNA]</scope>
    <source>
        <strain evidence="2 3">AS_MEX2019</strain>
        <tissue evidence="2">Muscle</tissue>
    </source>
</reference>
<evidence type="ECO:0000256" key="1">
    <source>
        <dbReference type="SAM" id="MobiDB-lite"/>
    </source>
</evidence>
<gene>
    <name evidence="2" type="ORF">AMECASPLE_000851</name>
</gene>
<comment type="caution">
    <text evidence="2">The sequence shown here is derived from an EMBL/GenBank/DDBJ whole genome shotgun (WGS) entry which is preliminary data.</text>
</comment>
<evidence type="ECO:0000313" key="3">
    <source>
        <dbReference type="Proteomes" id="UP001469553"/>
    </source>
</evidence>
<keyword evidence="3" id="KW-1185">Reference proteome</keyword>
<protein>
    <submittedName>
        <fullName evidence="2">Uncharacterized protein</fullName>
    </submittedName>
</protein>
<dbReference type="Proteomes" id="UP001469553">
    <property type="component" value="Unassembled WGS sequence"/>
</dbReference>
<dbReference type="EMBL" id="JAHRIP010037645">
    <property type="protein sequence ID" value="MEQ2294141.1"/>
    <property type="molecule type" value="Genomic_DNA"/>
</dbReference>
<sequence>MTLPRGLGYFQGRRWIWGEAGMGPLAEMQREEGIWQQSDGFPVKAGPEGKKEPSGPRWPLRCLSRRQGGQGKGDPHSMERMSVPVKHKSFRGFFKPSVKSLRRMSRSSVKSLKGPSQTQVVYCQVFERPVQFMPQAFNPNSKVQQVFWSSSLPALKIHRLMVLSILQISLASPIG</sequence>
<feature type="region of interest" description="Disordered" evidence="1">
    <location>
        <begin position="40"/>
        <end position="82"/>
    </location>
</feature>
<organism evidence="2 3">
    <name type="scientific">Ameca splendens</name>
    <dbReference type="NCBI Taxonomy" id="208324"/>
    <lineage>
        <taxon>Eukaryota</taxon>
        <taxon>Metazoa</taxon>
        <taxon>Chordata</taxon>
        <taxon>Craniata</taxon>
        <taxon>Vertebrata</taxon>
        <taxon>Euteleostomi</taxon>
        <taxon>Actinopterygii</taxon>
        <taxon>Neopterygii</taxon>
        <taxon>Teleostei</taxon>
        <taxon>Neoteleostei</taxon>
        <taxon>Acanthomorphata</taxon>
        <taxon>Ovalentaria</taxon>
        <taxon>Atherinomorphae</taxon>
        <taxon>Cyprinodontiformes</taxon>
        <taxon>Goodeidae</taxon>
        <taxon>Ameca</taxon>
    </lineage>
</organism>
<accession>A0ABV0YK99</accession>